<dbReference type="SUPFAM" id="SSF51905">
    <property type="entry name" value="FAD/NAD(P)-binding domain"/>
    <property type="match status" value="1"/>
</dbReference>
<dbReference type="PANTHER" id="PTHR13847">
    <property type="entry name" value="SARCOSINE DEHYDROGENASE-RELATED"/>
    <property type="match status" value="1"/>
</dbReference>
<dbReference type="InterPro" id="IPR036188">
    <property type="entry name" value="FAD/NAD-bd_sf"/>
</dbReference>
<dbReference type="Proteomes" id="UP001279642">
    <property type="component" value="Unassembled WGS sequence"/>
</dbReference>
<dbReference type="InterPro" id="IPR006076">
    <property type="entry name" value="FAD-dep_OxRdtase"/>
</dbReference>
<dbReference type="PROSITE" id="PS51257">
    <property type="entry name" value="PROKAR_LIPOPROTEIN"/>
    <property type="match status" value="1"/>
</dbReference>
<gene>
    <name evidence="3" type="ORF">SMD27_19435</name>
</gene>
<keyword evidence="1 3" id="KW-0560">Oxidoreductase</keyword>
<dbReference type="Gene3D" id="3.30.9.10">
    <property type="entry name" value="D-Amino Acid Oxidase, subunit A, domain 2"/>
    <property type="match status" value="1"/>
</dbReference>
<proteinExistence type="predicted"/>
<protein>
    <submittedName>
        <fullName evidence="3">FAD-binding oxidoreductase</fullName>
        <ecNumber evidence="3">1.-.-.-</ecNumber>
    </submittedName>
</protein>
<dbReference type="EMBL" id="JAXCLW010000007">
    <property type="protein sequence ID" value="MDY0885025.1"/>
    <property type="molecule type" value="Genomic_DNA"/>
</dbReference>
<sequence length="396" mass="41807">MIGGRNEIKADVLVIGGGIAGCATALHLAKRGKSVILLERDQPGIRASGVNFGGVRQHGRAVAEIPLSRRARQIWGNLSTLIGIDGDFIQTGHLRLARKPEDIEILEAHRAAAGELGLAIDFLDRATLKQSHPWIGDTVIAATFCAEDGHANPRLVAPAFAAAAQAAGAELHEFAEVAEAWYANSLFHLRINDGRHFAAAVLVNAAGAWASTIAGWFDEPVALRPEVPQVLVTEPAPYRIKPVLGVIGGDLYLRQTLRGNILFGGGEGRANEGFTRSRPLPEVTRQASAMAIRLVPMIAHLPVIRSWTGVDGYTTDGSPIVGPSETHPGLFHAFGFCGHGFQLGPAVGAVLSELIADGRSDTSIAGLSIGRFRAKPETAVENSVTEPAPINDAGSD</sequence>
<evidence type="ECO:0000313" key="3">
    <source>
        <dbReference type="EMBL" id="MDY0885025.1"/>
    </source>
</evidence>
<accession>A0ABU5EF46</accession>
<organism evidence="3 4">
    <name type="scientific">Dongia soli</name>
    <dbReference type="NCBI Taxonomy" id="600628"/>
    <lineage>
        <taxon>Bacteria</taxon>
        <taxon>Pseudomonadati</taxon>
        <taxon>Pseudomonadota</taxon>
        <taxon>Alphaproteobacteria</taxon>
        <taxon>Rhodospirillales</taxon>
        <taxon>Dongiaceae</taxon>
        <taxon>Dongia</taxon>
    </lineage>
</organism>
<reference evidence="3 4" key="1">
    <citation type="journal article" date="2016" name="Antonie Van Leeuwenhoek">
        <title>Dongia soli sp. nov., isolated from soil from Dokdo, Korea.</title>
        <authorList>
            <person name="Kim D.U."/>
            <person name="Lee H."/>
            <person name="Kim H."/>
            <person name="Kim S.G."/>
            <person name="Ka J.O."/>
        </authorList>
    </citation>
    <scope>NUCLEOTIDE SEQUENCE [LARGE SCALE GENOMIC DNA]</scope>
    <source>
        <strain evidence="3 4">D78</strain>
    </source>
</reference>
<keyword evidence="4" id="KW-1185">Reference proteome</keyword>
<name>A0ABU5EF46_9PROT</name>
<feature type="domain" description="FAD dependent oxidoreductase" evidence="2">
    <location>
        <begin position="11"/>
        <end position="354"/>
    </location>
</feature>
<dbReference type="SUPFAM" id="SSF54373">
    <property type="entry name" value="FAD-linked reductases, C-terminal domain"/>
    <property type="match status" value="1"/>
</dbReference>
<dbReference type="GO" id="GO:0016491">
    <property type="term" value="F:oxidoreductase activity"/>
    <property type="evidence" value="ECO:0007669"/>
    <property type="project" value="UniProtKB-KW"/>
</dbReference>
<evidence type="ECO:0000313" key="4">
    <source>
        <dbReference type="Proteomes" id="UP001279642"/>
    </source>
</evidence>
<dbReference type="RefSeq" id="WP_320510097.1">
    <property type="nucleotide sequence ID" value="NZ_JAXCLW010000007.1"/>
</dbReference>
<dbReference type="Gene3D" id="3.50.50.60">
    <property type="entry name" value="FAD/NAD(P)-binding domain"/>
    <property type="match status" value="1"/>
</dbReference>
<comment type="caution">
    <text evidence="3">The sequence shown here is derived from an EMBL/GenBank/DDBJ whole genome shotgun (WGS) entry which is preliminary data.</text>
</comment>
<dbReference type="EC" id="1.-.-.-" evidence="3"/>
<evidence type="ECO:0000256" key="1">
    <source>
        <dbReference type="ARBA" id="ARBA00023002"/>
    </source>
</evidence>
<dbReference type="Pfam" id="PF01266">
    <property type="entry name" value="DAO"/>
    <property type="match status" value="1"/>
</dbReference>
<evidence type="ECO:0000259" key="2">
    <source>
        <dbReference type="Pfam" id="PF01266"/>
    </source>
</evidence>